<dbReference type="InterPro" id="IPR003307">
    <property type="entry name" value="W2_domain"/>
</dbReference>
<dbReference type="SUPFAM" id="SSF100966">
    <property type="entry name" value="Translation initiation factor 2 beta, aIF2beta, N-terminal domain"/>
    <property type="match status" value="1"/>
</dbReference>
<dbReference type="SMART" id="SM00515">
    <property type="entry name" value="eIF5C"/>
    <property type="match status" value="1"/>
</dbReference>
<dbReference type="InterPro" id="IPR016189">
    <property type="entry name" value="Transl_init_fac_IF2/IF5_N"/>
</dbReference>
<proteinExistence type="inferred from homology"/>
<protein>
    <recommendedName>
        <fullName evidence="2">Eukaryotic translation initiation factor 5</fullName>
    </recommendedName>
</protein>
<evidence type="ECO:0000256" key="5">
    <source>
        <dbReference type="ARBA" id="ARBA00022917"/>
    </source>
</evidence>
<dbReference type="InterPro" id="IPR045196">
    <property type="entry name" value="IF2/IF5"/>
</dbReference>
<dbReference type="CDD" id="cd11561">
    <property type="entry name" value="W2_eIF5"/>
    <property type="match status" value="1"/>
</dbReference>
<evidence type="ECO:0000256" key="1">
    <source>
        <dbReference type="ARBA" id="ARBA00010397"/>
    </source>
</evidence>
<dbReference type="InterPro" id="IPR002735">
    <property type="entry name" value="Transl_init_fac_IF2/IF5_dom"/>
</dbReference>
<dbReference type="Gene3D" id="3.30.30.170">
    <property type="match status" value="1"/>
</dbReference>
<dbReference type="GO" id="GO:0071074">
    <property type="term" value="F:eukaryotic initiation factor eIF2 binding"/>
    <property type="evidence" value="ECO:0007669"/>
    <property type="project" value="TreeGrafter"/>
</dbReference>
<feature type="compositionally biased region" description="Acidic residues" evidence="7">
    <location>
        <begin position="463"/>
        <end position="474"/>
    </location>
</feature>
<dbReference type="GO" id="GO:0001732">
    <property type="term" value="P:formation of cytoplasmic translation initiation complex"/>
    <property type="evidence" value="ECO:0007669"/>
    <property type="project" value="TreeGrafter"/>
</dbReference>
<dbReference type="SUPFAM" id="SSF75689">
    <property type="entry name" value="Zinc-binding domain of translation initiation factor 2 beta"/>
    <property type="match status" value="1"/>
</dbReference>
<dbReference type="FunFam" id="3.30.30.170:FF:000002">
    <property type="entry name" value="Eukaryotic translation initiation factor 5"/>
    <property type="match status" value="1"/>
</dbReference>
<comment type="similarity">
    <text evidence="1">Belongs to the eIF-2-beta/eIF-5 family.</text>
</comment>
<dbReference type="AlphaFoldDB" id="A0A8S3ZHI7"/>
<evidence type="ECO:0000259" key="8">
    <source>
        <dbReference type="PROSITE" id="PS51363"/>
    </source>
</evidence>
<evidence type="ECO:0000256" key="7">
    <source>
        <dbReference type="SAM" id="MobiDB-lite"/>
    </source>
</evidence>
<evidence type="ECO:0000256" key="4">
    <source>
        <dbReference type="ARBA" id="ARBA00022741"/>
    </source>
</evidence>
<dbReference type="Pfam" id="PF02020">
    <property type="entry name" value="W2"/>
    <property type="match status" value="1"/>
</dbReference>
<dbReference type="GO" id="GO:0005525">
    <property type="term" value="F:GTP binding"/>
    <property type="evidence" value="ECO:0007669"/>
    <property type="project" value="UniProtKB-KW"/>
</dbReference>
<dbReference type="SMART" id="SM00653">
    <property type="entry name" value="eIF2B_5"/>
    <property type="match status" value="1"/>
</dbReference>
<dbReference type="Gene3D" id="2.20.25.350">
    <property type="match status" value="1"/>
</dbReference>
<keyword evidence="3" id="KW-0396">Initiation factor</keyword>
<dbReference type="Gene3D" id="1.25.40.180">
    <property type="match status" value="1"/>
</dbReference>
<sequence length="474" mass="53042">MAFNIDRSNTDPFYRYKMPRLIAKVEGKGNGIKTVIVNMTEVAKALSRPPTYPTKYFGCELGAQTLFDAKNDRYIVNGSHMDEKLQTLLDGFIKKFVLCPECSNPETNLVLFHAKRGTIMQRCIACGYNGSVDMRHKLTTFILKNPPDQDPAAVAATPSKGKKSKREKGKKEDEEKEKERGSPESTPTSGQEQMADLRESGHMISVPLSKNTGGGDDDDEDWGDEITEEAVSKRIGELSDAARGLTFTDDLEKSAEERLNIIYETIKIKRDEGELVKPAVVKGLFAEAERLEVNDKVPLVLVELLLNDKVLLQLQKYKNLFLRFCAQNQKAQKSLLGGLEILLAKEYPELMAKTSHILKALYDLDILEEAVILEWAKKPSKKYVSKEQCTQIQKEAHAFVTWLEQAEEESDEEEEEGDDEIIYSNTQKATEITVEPLKSPASSNPAVNGEKKTASAVAVDKNNDDDDDIDIDDI</sequence>
<reference evidence="9" key="1">
    <citation type="submission" date="2021-04" db="EMBL/GenBank/DDBJ databases">
        <authorList>
            <consortium name="Molecular Ecology Group"/>
        </authorList>
    </citation>
    <scope>NUCLEOTIDE SEQUENCE</scope>
</reference>
<dbReference type="GO" id="GO:0005829">
    <property type="term" value="C:cytosol"/>
    <property type="evidence" value="ECO:0007669"/>
    <property type="project" value="TreeGrafter"/>
</dbReference>
<comment type="caution">
    <text evidence="9">The sequence shown here is derived from an EMBL/GenBank/DDBJ whole genome shotgun (WGS) entry which is preliminary data.</text>
</comment>
<evidence type="ECO:0000256" key="3">
    <source>
        <dbReference type="ARBA" id="ARBA00022540"/>
    </source>
</evidence>
<dbReference type="SUPFAM" id="SSF48371">
    <property type="entry name" value="ARM repeat"/>
    <property type="match status" value="1"/>
</dbReference>
<keyword evidence="5" id="KW-0648">Protein biosynthesis</keyword>
<evidence type="ECO:0000256" key="6">
    <source>
        <dbReference type="ARBA" id="ARBA00023134"/>
    </source>
</evidence>
<dbReference type="FunFam" id="2.20.25.350:FF:000001">
    <property type="entry name" value="Eukaryotic translation initiation factor 5"/>
    <property type="match status" value="1"/>
</dbReference>
<evidence type="ECO:0000313" key="9">
    <source>
        <dbReference type="EMBL" id="CAG5127375.1"/>
    </source>
</evidence>
<dbReference type="PROSITE" id="PS51363">
    <property type="entry name" value="W2"/>
    <property type="match status" value="1"/>
</dbReference>
<gene>
    <name evidence="9" type="ORF">CUNI_LOCUS12933</name>
</gene>
<feature type="compositionally biased region" description="Acidic residues" evidence="7">
    <location>
        <begin position="405"/>
        <end position="421"/>
    </location>
</feature>
<keyword evidence="6" id="KW-0342">GTP-binding</keyword>
<feature type="domain" description="W2" evidence="8">
    <location>
        <begin position="252"/>
        <end position="413"/>
    </location>
</feature>
<dbReference type="OrthoDB" id="10250831at2759"/>
<evidence type="ECO:0000256" key="2">
    <source>
        <dbReference type="ARBA" id="ARBA00018059"/>
    </source>
</evidence>
<dbReference type="PANTHER" id="PTHR23001:SF7">
    <property type="entry name" value="EUKARYOTIC TRANSLATION INITIATION FACTOR 5"/>
    <property type="match status" value="1"/>
</dbReference>
<feature type="region of interest" description="Disordered" evidence="7">
    <location>
        <begin position="405"/>
        <end position="474"/>
    </location>
</feature>
<organism evidence="9 10">
    <name type="scientific">Candidula unifasciata</name>
    <dbReference type="NCBI Taxonomy" id="100452"/>
    <lineage>
        <taxon>Eukaryota</taxon>
        <taxon>Metazoa</taxon>
        <taxon>Spiralia</taxon>
        <taxon>Lophotrochozoa</taxon>
        <taxon>Mollusca</taxon>
        <taxon>Gastropoda</taxon>
        <taxon>Heterobranchia</taxon>
        <taxon>Euthyneura</taxon>
        <taxon>Panpulmonata</taxon>
        <taxon>Eupulmonata</taxon>
        <taxon>Stylommatophora</taxon>
        <taxon>Helicina</taxon>
        <taxon>Helicoidea</taxon>
        <taxon>Geomitridae</taxon>
        <taxon>Candidula</taxon>
    </lineage>
</organism>
<evidence type="ECO:0000313" key="10">
    <source>
        <dbReference type="Proteomes" id="UP000678393"/>
    </source>
</evidence>
<dbReference type="InterPro" id="IPR016024">
    <property type="entry name" value="ARM-type_fold"/>
</dbReference>
<name>A0A8S3ZHI7_9EUPU</name>
<dbReference type="Pfam" id="PF01873">
    <property type="entry name" value="eIF-5_eIF-2B"/>
    <property type="match status" value="1"/>
</dbReference>
<dbReference type="GO" id="GO:0003743">
    <property type="term" value="F:translation initiation factor activity"/>
    <property type="evidence" value="ECO:0007669"/>
    <property type="project" value="UniProtKB-KW"/>
</dbReference>
<dbReference type="GO" id="GO:0005092">
    <property type="term" value="F:GDP-dissociation inhibitor activity"/>
    <property type="evidence" value="ECO:0007669"/>
    <property type="project" value="TreeGrafter"/>
</dbReference>
<dbReference type="PANTHER" id="PTHR23001">
    <property type="entry name" value="EUKARYOTIC TRANSLATION INITIATION FACTOR"/>
    <property type="match status" value="1"/>
</dbReference>
<accession>A0A8S3ZHI7</accession>
<dbReference type="EMBL" id="CAJHNH020002668">
    <property type="protein sequence ID" value="CAG5127375.1"/>
    <property type="molecule type" value="Genomic_DNA"/>
</dbReference>
<feature type="compositionally biased region" description="Basic and acidic residues" evidence="7">
    <location>
        <begin position="169"/>
        <end position="182"/>
    </location>
</feature>
<dbReference type="InterPro" id="IPR016190">
    <property type="entry name" value="Transl_init_fac_IF2/IF5_Zn-bd"/>
</dbReference>
<keyword evidence="4" id="KW-0547">Nucleotide-binding</keyword>
<dbReference type="Proteomes" id="UP000678393">
    <property type="component" value="Unassembled WGS sequence"/>
</dbReference>
<feature type="region of interest" description="Disordered" evidence="7">
    <location>
        <begin position="143"/>
        <end position="194"/>
    </location>
</feature>
<keyword evidence="10" id="KW-1185">Reference proteome</keyword>